<dbReference type="Pfam" id="PF01575">
    <property type="entry name" value="MaoC_dehydratas"/>
    <property type="match status" value="1"/>
</dbReference>
<organism evidence="3 4">
    <name type="scientific">Saccharopolyspora flava</name>
    <dbReference type="NCBI Taxonomy" id="95161"/>
    <lineage>
        <taxon>Bacteria</taxon>
        <taxon>Bacillati</taxon>
        <taxon>Actinomycetota</taxon>
        <taxon>Actinomycetes</taxon>
        <taxon>Pseudonocardiales</taxon>
        <taxon>Pseudonocardiaceae</taxon>
        <taxon>Saccharopolyspora</taxon>
    </lineage>
</organism>
<comment type="similarity">
    <text evidence="1">Belongs to the enoyl-CoA hydratase/isomerase family.</text>
</comment>
<dbReference type="InterPro" id="IPR050965">
    <property type="entry name" value="UPF0336/Enoyl-CoA_hydratase"/>
</dbReference>
<dbReference type="SUPFAM" id="SSF54637">
    <property type="entry name" value="Thioesterase/thiol ester dehydrase-isomerase"/>
    <property type="match status" value="1"/>
</dbReference>
<keyword evidence="4" id="KW-1185">Reference proteome</keyword>
<dbReference type="STRING" id="95161.SAMN05660874_04565"/>
<evidence type="ECO:0000259" key="2">
    <source>
        <dbReference type="Pfam" id="PF01575"/>
    </source>
</evidence>
<dbReference type="CDD" id="cd03449">
    <property type="entry name" value="R_hydratase"/>
    <property type="match status" value="1"/>
</dbReference>
<protein>
    <submittedName>
        <fullName evidence="3">Acyl dehydratase</fullName>
    </submittedName>
</protein>
<dbReference type="InterPro" id="IPR002539">
    <property type="entry name" value="MaoC-like_dom"/>
</dbReference>
<dbReference type="Gene3D" id="3.10.129.10">
    <property type="entry name" value="Hotdog Thioesterase"/>
    <property type="match status" value="1"/>
</dbReference>
<gene>
    <name evidence="3" type="ORF">SAMN05660874_04565</name>
</gene>
<dbReference type="PANTHER" id="PTHR43437">
    <property type="entry name" value="HYDROXYACYL-THIOESTER DEHYDRATASE TYPE 2, MITOCHONDRIAL-RELATED"/>
    <property type="match status" value="1"/>
</dbReference>
<evidence type="ECO:0000313" key="3">
    <source>
        <dbReference type="EMBL" id="SFS96257.1"/>
    </source>
</evidence>
<evidence type="ECO:0000313" key="4">
    <source>
        <dbReference type="Proteomes" id="UP000198852"/>
    </source>
</evidence>
<sequence>MSDAWPNGRPQVGDTAEMSRTIGPTDIRLFTQISGDRNPLHYDAEAAEASQFGEIVVQGGITSAVLNAVVAEKLPGPGTVFLNVNWNFTAPARPGDTLTGRVRVDEVRDDKPITKLTTTVTRDDGTTVLEGTAVCYTMAMPGSTS</sequence>
<dbReference type="InterPro" id="IPR029069">
    <property type="entry name" value="HotDog_dom_sf"/>
</dbReference>
<feature type="domain" description="MaoC-like" evidence="2">
    <location>
        <begin position="16"/>
        <end position="121"/>
    </location>
</feature>
<dbReference type="PANTHER" id="PTHR43437:SF3">
    <property type="entry name" value="HYDROXYACYL-THIOESTER DEHYDRATASE TYPE 2, MITOCHONDRIAL"/>
    <property type="match status" value="1"/>
</dbReference>
<dbReference type="GO" id="GO:0006633">
    <property type="term" value="P:fatty acid biosynthetic process"/>
    <property type="evidence" value="ECO:0007669"/>
    <property type="project" value="TreeGrafter"/>
</dbReference>
<dbReference type="GO" id="GO:0019171">
    <property type="term" value="F:(3R)-hydroxyacyl-[acyl-carrier-protein] dehydratase activity"/>
    <property type="evidence" value="ECO:0007669"/>
    <property type="project" value="TreeGrafter"/>
</dbReference>
<dbReference type="OrthoDB" id="9797938at2"/>
<name>A0A1I6U4R6_9PSEU</name>
<dbReference type="RefSeq" id="WP_093421613.1">
    <property type="nucleotide sequence ID" value="NZ_FOZX01000009.1"/>
</dbReference>
<evidence type="ECO:0000256" key="1">
    <source>
        <dbReference type="ARBA" id="ARBA00005254"/>
    </source>
</evidence>
<reference evidence="4" key="1">
    <citation type="submission" date="2016-10" db="EMBL/GenBank/DDBJ databases">
        <authorList>
            <person name="Varghese N."/>
            <person name="Submissions S."/>
        </authorList>
    </citation>
    <scope>NUCLEOTIDE SEQUENCE [LARGE SCALE GENOMIC DNA]</scope>
    <source>
        <strain evidence="4">DSM 44771</strain>
    </source>
</reference>
<accession>A0A1I6U4R6</accession>
<dbReference type="AlphaFoldDB" id="A0A1I6U4R6"/>
<dbReference type="Proteomes" id="UP000198852">
    <property type="component" value="Unassembled WGS sequence"/>
</dbReference>
<dbReference type="EMBL" id="FOZX01000009">
    <property type="protein sequence ID" value="SFS96257.1"/>
    <property type="molecule type" value="Genomic_DNA"/>
</dbReference>
<proteinExistence type="inferred from homology"/>